<dbReference type="Pfam" id="PF03692">
    <property type="entry name" value="CxxCxxCC"/>
    <property type="match status" value="1"/>
</dbReference>
<sequence length="245" mass="26501">MTSARSGVANSPLRDASFNAVRSLVGAALARGLDASIAAVGEAQALAERLWAQVRATPAFALGTPKAACGKGCGWCCHQRVGATATEVLYIAEKLRKRPEAQPLMERLAAWTGGRPCVFLIDNACAIYDLRPFKCRGLYHTDARWCMGTYAKLDAPIFGPAPSAEHQMPPKDVFDGAVFGLAHPLHMAGRDCPGVDFIPALKAVINRPDAAQAWWRGEAVFPAETRLHDWFPPVTGRIKPGKKRR</sequence>
<evidence type="ECO:0008006" key="3">
    <source>
        <dbReference type="Google" id="ProtNLM"/>
    </source>
</evidence>
<dbReference type="AlphaFoldDB" id="A0A0C2U6B4"/>
<keyword evidence="2" id="KW-1185">Reference proteome</keyword>
<protein>
    <recommendedName>
        <fullName evidence="3">YkgJ family cysteine cluster protein</fullName>
    </recommendedName>
</protein>
<dbReference type="EMBL" id="JXSL01000031">
    <property type="protein sequence ID" value="KIL96992.1"/>
    <property type="molecule type" value="Genomic_DNA"/>
</dbReference>
<dbReference type="STRING" id="272627.CCC_01785"/>
<proteinExistence type="predicted"/>
<comment type="caution">
    <text evidence="1">The sequence shown here is derived from an EMBL/GenBank/DDBJ whole genome shotgun (WGS) entry which is preliminary data.</text>
</comment>
<reference evidence="1 2" key="1">
    <citation type="submission" date="2015-01" db="EMBL/GenBank/DDBJ databases">
        <title>Genome Sequence of Magnetospirillum magnetotacticum Strain MS-1.</title>
        <authorList>
            <person name="Marinov G.K."/>
            <person name="Smalley M.D."/>
            <person name="DeSalvo G."/>
        </authorList>
    </citation>
    <scope>NUCLEOTIDE SEQUENCE [LARGE SCALE GENOMIC DNA]</scope>
    <source>
        <strain evidence="1 2">MS-1</strain>
    </source>
</reference>
<name>A0A0C2U6B4_PARME</name>
<dbReference type="InterPro" id="IPR005358">
    <property type="entry name" value="Puta_zinc/iron-chelating_dom"/>
</dbReference>
<dbReference type="Proteomes" id="UP000031971">
    <property type="component" value="Unassembled WGS sequence"/>
</dbReference>
<evidence type="ECO:0000313" key="1">
    <source>
        <dbReference type="EMBL" id="KIL96992.1"/>
    </source>
</evidence>
<gene>
    <name evidence="1" type="ORF">CCC_01785</name>
</gene>
<evidence type="ECO:0000313" key="2">
    <source>
        <dbReference type="Proteomes" id="UP000031971"/>
    </source>
</evidence>
<organism evidence="1 2">
    <name type="scientific">Paramagnetospirillum magnetotacticum MS-1</name>
    <dbReference type="NCBI Taxonomy" id="272627"/>
    <lineage>
        <taxon>Bacteria</taxon>
        <taxon>Pseudomonadati</taxon>
        <taxon>Pseudomonadota</taxon>
        <taxon>Alphaproteobacteria</taxon>
        <taxon>Rhodospirillales</taxon>
        <taxon>Magnetospirillaceae</taxon>
        <taxon>Paramagnetospirillum</taxon>
    </lineage>
</organism>
<accession>A0A0C2U6B4</accession>